<evidence type="ECO:0000256" key="1">
    <source>
        <dbReference type="ARBA" id="ARBA00009437"/>
    </source>
</evidence>
<protein>
    <submittedName>
        <fullName evidence="6">LysR family transcriptional regulator</fullName>
    </submittedName>
</protein>
<dbReference type="InterPro" id="IPR005119">
    <property type="entry name" value="LysR_subst-bd"/>
</dbReference>
<name>A0A7C9TNR6_9MICO</name>
<keyword evidence="2" id="KW-0805">Transcription regulation</keyword>
<dbReference type="CDD" id="cd08423">
    <property type="entry name" value="PBP2_LTTR_like_6"/>
    <property type="match status" value="1"/>
</dbReference>
<evidence type="ECO:0000256" key="4">
    <source>
        <dbReference type="ARBA" id="ARBA00023163"/>
    </source>
</evidence>
<dbReference type="Gene3D" id="1.10.10.10">
    <property type="entry name" value="Winged helix-like DNA-binding domain superfamily/Winged helix DNA-binding domain"/>
    <property type="match status" value="1"/>
</dbReference>
<dbReference type="GO" id="GO:0003700">
    <property type="term" value="F:DNA-binding transcription factor activity"/>
    <property type="evidence" value="ECO:0007669"/>
    <property type="project" value="InterPro"/>
</dbReference>
<gene>
    <name evidence="6" type="ORF">G3T37_00640</name>
</gene>
<dbReference type="GO" id="GO:0032993">
    <property type="term" value="C:protein-DNA complex"/>
    <property type="evidence" value="ECO:0007669"/>
    <property type="project" value="TreeGrafter"/>
</dbReference>
<comment type="caution">
    <text evidence="6">The sequence shown here is derived from an EMBL/GenBank/DDBJ whole genome shotgun (WGS) entry which is preliminary data.</text>
</comment>
<dbReference type="Pfam" id="PF00126">
    <property type="entry name" value="HTH_1"/>
    <property type="match status" value="1"/>
</dbReference>
<dbReference type="PROSITE" id="PS50931">
    <property type="entry name" value="HTH_LYSR"/>
    <property type="match status" value="1"/>
</dbReference>
<dbReference type="Gene3D" id="3.40.190.10">
    <property type="entry name" value="Periplasmic binding protein-like II"/>
    <property type="match status" value="2"/>
</dbReference>
<dbReference type="SUPFAM" id="SSF46785">
    <property type="entry name" value="Winged helix' DNA-binding domain"/>
    <property type="match status" value="1"/>
</dbReference>
<proteinExistence type="inferred from homology"/>
<dbReference type="EMBL" id="JAAGWZ010000001">
    <property type="protein sequence ID" value="NEM89861.1"/>
    <property type="molecule type" value="Genomic_DNA"/>
</dbReference>
<evidence type="ECO:0000313" key="6">
    <source>
        <dbReference type="EMBL" id="NEM89861.1"/>
    </source>
</evidence>
<keyword evidence="3" id="KW-0238">DNA-binding</keyword>
<dbReference type="Pfam" id="PF03466">
    <property type="entry name" value="LysR_substrate"/>
    <property type="match status" value="1"/>
</dbReference>
<dbReference type="SUPFAM" id="SSF53850">
    <property type="entry name" value="Periplasmic binding protein-like II"/>
    <property type="match status" value="1"/>
</dbReference>
<reference evidence="6 7" key="1">
    <citation type="journal article" date="2014" name="Int. J. Syst. Evol. Microbiol.">
        <title>Description of Galbitalea soli gen. nov., sp. nov., and Frondihabitans sucicola sp. nov.</title>
        <authorList>
            <person name="Kim S.J."/>
            <person name="Lim J.M."/>
            <person name="Ahn J.H."/>
            <person name="Weon H.Y."/>
            <person name="Hamada M."/>
            <person name="Suzuki K."/>
            <person name="Ahn T.Y."/>
            <person name="Kwon S.W."/>
        </authorList>
    </citation>
    <scope>NUCLEOTIDE SEQUENCE [LARGE SCALE GENOMIC DNA]</scope>
    <source>
        <strain evidence="6 7">NBRC 108727</strain>
    </source>
</reference>
<sequence>MLSIMRDYEWMTELDLDLHSLRIVRAISDTGTITGAARVLGFSQPAISQHLQRAEARLGVPLVIRAGRGIRLTEAGQLLARHAVTISSALDAAAGDLAELAGMRTGTARIAGFPTASSTIIPRLLHTMASQHPGIVVTYIEAEPPEAIGMLGEGAVDLAITFSYPGDRADPHRDVASGLHLTPLFTEEVVLALPARHPLAVEEAVDVSLLDRERWIAGCPLCRGHLLAVCEAAGFDPVIDYETDNAVAVLNLVAADVGVALLPRLALATAAVPPGAAIRATAPVSTRDIQLVSHAGAVRVPSLAATIAAIRAVPGADWGLTPVGAVARAAAQ</sequence>
<evidence type="ECO:0000259" key="5">
    <source>
        <dbReference type="PROSITE" id="PS50931"/>
    </source>
</evidence>
<evidence type="ECO:0000256" key="2">
    <source>
        <dbReference type="ARBA" id="ARBA00023015"/>
    </source>
</evidence>
<dbReference type="GO" id="GO:0003677">
    <property type="term" value="F:DNA binding"/>
    <property type="evidence" value="ECO:0007669"/>
    <property type="project" value="UniProtKB-KW"/>
</dbReference>
<dbReference type="AlphaFoldDB" id="A0A7C9TNR6"/>
<keyword evidence="4" id="KW-0804">Transcription</keyword>
<organism evidence="6 7">
    <name type="scientific">Galbitalea soli</name>
    <dbReference type="NCBI Taxonomy" id="1268042"/>
    <lineage>
        <taxon>Bacteria</taxon>
        <taxon>Bacillati</taxon>
        <taxon>Actinomycetota</taxon>
        <taxon>Actinomycetes</taxon>
        <taxon>Micrococcales</taxon>
        <taxon>Microbacteriaceae</taxon>
        <taxon>Galbitalea</taxon>
    </lineage>
</organism>
<comment type="similarity">
    <text evidence="1">Belongs to the LysR transcriptional regulatory family.</text>
</comment>
<accession>A0A7C9TNR6</accession>
<dbReference type="PANTHER" id="PTHR30346:SF29">
    <property type="entry name" value="LYSR SUBSTRATE-BINDING"/>
    <property type="match status" value="1"/>
</dbReference>
<dbReference type="InterPro" id="IPR036388">
    <property type="entry name" value="WH-like_DNA-bd_sf"/>
</dbReference>
<evidence type="ECO:0000256" key="3">
    <source>
        <dbReference type="ARBA" id="ARBA00023125"/>
    </source>
</evidence>
<feature type="domain" description="HTH lysR-type" evidence="5">
    <location>
        <begin position="16"/>
        <end position="73"/>
    </location>
</feature>
<dbReference type="InterPro" id="IPR000847">
    <property type="entry name" value="LysR_HTH_N"/>
</dbReference>
<keyword evidence="7" id="KW-1185">Reference proteome</keyword>
<evidence type="ECO:0000313" key="7">
    <source>
        <dbReference type="Proteomes" id="UP000479756"/>
    </source>
</evidence>
<dbReference type="InterPro" id="IPR036390">
    <property type="entry name" value="WH_DNA-bd_sf"/>
</dbReference>
<dbReference type="PANTHER" id="PTHR30346">
    <property type="entry name" value="TRANSCRIPTIONAL DUAL REGULATOR HCAR-RELATED"/>
    <property type="match status" value="1"/>
</dbReference>
<dbReference type="Proteomes" id="UP000479756">
    <property type="component" value="Unassembled WGS sequence"/>
</dbReference>